<evidence type="ECO:0000313" key="13">
    <source>
        <dbReference type="EMBL" id="CAC5356071.1"/>
    </source>
</evidence>
<name>A0A6J7ZUW2_MYTCO</name>
<dbReference type="GO" id="GO:0006955">
    <property type="term" value="P:immune response"/>
    <property type="evidence" value="ECO:0007669"/>
    <property type="project" value="InterPro"/>
</dbReference>
<dbReference type="SUPFAM" id="SSF52047">
    <property type="entry name" value="RNI-like"/>
    <property type="match status" value="1"/>
</dbReference>
<keyword evidence="8 11" id="KW-0472">Membrane</keyword>
<sequence length="739" mass="85459">MNLFGIVKTRIIFDGSCIYDILVMISQRECVIILCLLVIKFEFANLSSAPVECLKPFCQCQKKSNGKAVCSGRSLHYIPRLPKYVRSVTFTNTSIRFIDKCGLVNLTFHQIEKINFTGNVLRSIDKDAFLNLTFLDSLIVSSEPQLNITALKLSFQSLPRLKIFELGFNFNFWKSLPRDMFNNYHVSNVRHLFLQANSFTYVNFTTFKTMTSLREISLANNSISNVSLTRLTSLSKLDMSSNLLPSVPTFCGRNDNSYFPNLNTLILSRNNIGFFGLKSFRCLPRLSTLYLDYTNIGRLQDNVFASLPSLRTLHLHSIGKPLISISQNAFNSSSLETLILQGSFFHFDKKDRYNANRIFASCPNLQHLDLTDNYMPSDESTFQMIFRPLKKLQKLFLTSTKILNLPTNVFTNMKLLQKLHLNDNGINSWNNSYRIFGNMTSMKYLNLRNNYISVINETSFPGELLSRLKTLNLARNPFSCICDQMWFKNWIQNNGSILIEYPNEYKCIHPNNMNGILLRDYKPTDKMCNPWNPLYTMAIAMGIVVLLFLTVGSIAAKCQGNIKNYIYLLRVYHNRKQGYIPLDSEEDYEYHAFVVYCDNDRKWVHNDLLNKLENEEGLQLCIHHRNFIVGDSITVNVDNFLKRSWKVLVIVSNNFAQSEWCQWEVDVVQERRRRQGKEVIVPIILETIDSKHMTSQLRTLLDRTPSLRYRSGVGTELFWKVLLQSLRKPLGHPPTSLLY</sequence>
<dbReference type="Gene3D" id="3.80.10.10">
    <property type="entry name" value="Ribonuclease Inhibitor"/>
    <property type="match status" value="3"/>
</dbReference>
<evidence type="ECO:0000256" key="1">
    <source>
        <dbReference type="ARBA" id="ARBA00004479"/>
    </source>
</evidence>
<dbReference type="EMBL" id="CACVKT020000115">
    <property type="protein sequence ID" value="CAC5356071.1"/>
    <property type="molecule type" value="Genomic_DNA"/>
</dbReference>
<evidence type="ECO:0000256" key="11">
    <source>
        <dbReference type="SAM" id="Phobius"/>
    </source>
</evidence>
<keyword evidence="10" id="KW-0325">Glycoprotein</keyword>
<dbReference type="PIRSF" id="PIRSF037595">
    <property type="entry name" value="Toll-like_receptor"/>
    <property type="match status" value="1"/>
</dbReference>
<dbReference type="PANTHER" id="PTHR24365:SF530">
    <property type="entry name" value="MSTPROX-RELATED"/>
    <property type="match status" value="1"/>
</dbReference>
<dbReference type="InterPro" id="IPR026906">
    <property type="entry name" value="LRR_5"/>
</dbReference>
<organism evidence="13 14">
    <name type="scientific">Mytilus coruscus</name>
    <name type="common">Sea mussel</name>
    <dbReference type="NCBI Taxonomy" id="42192"/>
    <lineage>
        <taxon>Eukaryota</taxon>
        <taxon>Metazoa</taxon>
        <taxon>Spiralia</taxon>
        <taxon>Lophotrochozoa</taxon>
        <taxon>Mollusca</taxon>
        <taxon>Bivalvia</taxon>
        <taxon>Autobranchia</taxon>
        <taxon>Pteriomorphia</taxon>
        <taxon>Mytilida</taxon>
        <taxon>Mytiloidea</taxon>
        <taxon>Mytilidae</taxon>
        <taxon>Mytilinae</taxon>
        <taxon>Mytilus</taxon>
    </lineage>
</organism>
<keyword evidence="7 11" id="KW-1133">Transmembrane helix</keyword>
<comment type="similarity">
    <text evidence="2">Belongs to the Toll-like receptor family.</text>
</comment>
<dbReference type="GO" id="GO:0005886">
    <property type="term" value="C:plasma membrane"/>
    <property type="evidence" value="ECO:0007669"/>
    <property type="project" value="TreeGrafter"/>
</dbReference>
<dbReference type="OrthoDB" id="6069546at2759"/>
<dbReference type="GO" id="GO:0002224">
    <property type="term" value="P:toll-like receptor signaling pathway"/>
    <property type="evidence" value="ECO:0007669"/>
    <property type="project" value="InterPro"/>
</dbReference>
<dbReference type="Pfam" id="PF13306">
    <property type="entry name" value="LRR_5"/>
    <property type="match status" value="1"/>
</dbReference>
<evidence type="ECO:0000259" key="12">
    <source>
        <dbReference type="PROSITE" id="PS50104"/>
    </source>
</evidence>
<keyword evidence="6" id="KW-0677">Repeat</keyword>
<dbReference type="InterPro" id="IPR000483">
    <property type="entry name" value="Cys-rich_flank_reg_C"/>
</dbReference>
<evidence type="ECO:0000313" key="14">
    <source>
        <dbReference type="Proteomes" id="UP000507470"/>
    </source>
</evidence>
<evidence type="ECO:0000256" key="8">
    <source>
        <dbReference type="ARBA" id="ARBA00023136"/>
    </source>
</evidence>
<evidence type="ECO:0000256" key="5">
    <source>
        <dbReference type="ARBA" id="ARBA00022729"/>
    </source>
</evidence>
<evidence type="ECO:0000256" key="7">
    <source>
        <dbReference type="ARBA" id="ARBA00022989"/>
    </source>
</evidence>
<evidence type="ECO:0000256" key="9">
    <source>
        <dbReference type="ARBA" id="ARBA00023170"/>
    </source>
</evidence>
<dbReference type="InterPro" id="IPR003591">
    <property type="entry name" value="Leu-rich_rpt_typical-subtyp"/>
</dbReference>
<gene>
    <name evidence="13" type="ORF">MCOR_426</name>
</gene>
<evidence type="ECO:0000256" key="3">
    <source>
        <dbReference type="ARBA" id="ARBA00022614"/>
    </source>
</evidence>
<dbReference type="Gene3D" id="3.40.50.10140">
    <property type="entry name" value="Toll/interleukin-1 receptor homology (TIR) domain"/>
    <property type="match status" value="1"/>
</dbReference>
<dbReference type="InterPro" id="IPR035897">
    <property type="entry name" value="Toll_tir_struct_dom_sf"/>
</dbReference>
<dbReference type="InterPro" id="IPR000157">
    <property type="entry name" value="TIR_dom"/>
</dbReference>
<dbReference type="PANTHER" id="PTHR24365">
    <property type="entry name" value="TOLL-LIKE RECEPTOR"/>
    <property type="match status" value="1"/>
</dbReference>
<dbReference type="Proteomes" id="UP000507470">
    <property type="component" value="Unassembled WGS sequence"/>
</dbReference>
<dbReference type="GO" id="GO:0004888">
    <property type="term" value="F:transmembrane signaling receptor activity"/>
    <property type="evidence" value="ECO:0007669"/>
    <property type="project" value="InterPro"/>
</dbReference>
<dbReference type="AlphaFoldDB" id="A0A6J7ZUW2"/>
<dbReference type="Pfam" id="PF01582">
    <property type="entry name" value="TIR"/>
    <property type="match status" value="1"/>
</dbReference>
<evidence type="ECO:0000256" key="6">
    <source>
        <dbReference type="ARBA" id="ARBA00022737"/>
    </source>
</evidence>
<feature type="domain" description="TIR" evidence="12">
    <location>
        <begin position="588"/>
        <end position="726"/>
    </location>
</feature>
<feature type="transmembrane region" description="Helical" evidence="11">
    <location>
        <begin position="534"/>
        <end position="556"/>
    </location>
</feature>
<dbReference type="SMART" id="SM00255">
    <property type="entry name" value="TIR"/>
    <property type="match status" value="1"/>
</dbReference>
<keyword evidence="9" id="KW-0675">Receptor</keyword>
<reference evidence="13 14" key="1">
    <citation type="submission" date="2020-06" db="EMBL/GenBank/DDBJ databases">
        <authorList>
            <person name="Li R."/>
            <person name="Bekaert M."/>
        </authorList>
    </citation>
    <scope>NUCLEOTIDE SEQUENCE [LARGE SCALE GENOMIC DNA]</scope>
    <source>
        <strain evidence="14">wild</strain>
    </source>
</reference>
<dbReference type="PROSITE" id="PS50104">
    <property type="entry name" value="TIR"/>
    <property type="match status" value="1"/>
</dbReference>
<keyword evidence="4 11" id="KW-0812">Transmembrane</keyword>
<dbReference type="InterPro" id="IPR017241">
    <property type="entry name" value="Toll-like_receptor"/>
</dbReference>
<comment type="subcellular location">
    <subcellularLocation>
        <location evidence="1">Membrane</location>
        <topology evidence="1">Single-pass type I membrane protein</topology>
    </subcellularLocation>
</comment>
<dbReference type="InterPro" id="IPR001611">
    <property type="entry name" value="Leu-rich_rpt"/>
</dbReference>
<dbReference type="Pfam" id="PF13855">
    <property type="entry name" value="LRR_8"/>
    <property type="match status" value="2"/>
</dbReference>
<dbReference type="SUPFAM" id="SSF52200">
    <property type="entry name" value="Toll/Interleukin receptor TIR domain"/>
    <property type="match status" value="1"/>
</dbReference>
<keyword evidence="14" id="KW-1185">Reference proteome</keyword>
<keyword evidence="3" id="KW-0433">Leucine-rich repeat</keyword>
<dbReference type="SMART" id="SM00082">
    <property type="entry name" value="LRRCT"/>
    <property type="match status" value="1"/>
</dbReference>
<dbReference type="SMART" id="SM00369">
    <property type="entry name" value="LRR_TYP"/>
    <property type="match status" value="10"/>
</dbReference>
<evidence type="ECO:0000256" key="10">
    <source>
        <dbReference type="ARBA" id="ARBA00023180"/>
    </source>
</evidence>
<keyword evidence="5" id="KW-0732">Signal</keyword>
<accession>A0A6J7ZUW2</accession>
<proteinExistence type="inferred from homology"/>
<protein>
    <submittedName>
        <fullName evidence="13">TLR13</fullName>
    </submittedName>
</protein>
<evidence type="ECO:0000256" key="4">
    <source>
        <dbReference type="ARBA" id="ARBA00022692"/>
    </source>
</evidence>
<evidence type="ECO:0000256" key="2">
    <source>
        <dbReference type="ARBA" id="ARBA00009634"/>
    </source>
</evidence>
<dbReference type="InterPro" id="IPR032675">
    <property type="entry name" value="LRR_dom_sf"/>
</dbReference>